<evidence type="ECO:0000313" key="4">
    <source>
        <dbReference type="Proteomes" id="UP000254133"/>
    </source>
</evidence>
<gene>
    <name evidence="3" type="primary">ytpA</name>
    <name evidence="3" type="ORF">NCTC9426_02498</name>
</gene>
<accession>A0A378Q041</accession>
<dbReference type="Pfam" id="PF12146">
    <property type="entry name" value="Hydrolase_4"/>
    <property type="match status" value="1"/>
</dbReference>
<dbReference type="InterPro" id="IPR051044">
    <property type="entry name" value="MAG_DAG_Lipase"/>
</dbReference>
<dbReference type="Pfam" id="PF12147">
    <property type="entry name" value="Methyltransf_20"/>
    <property type="match status" value="1"/>
</dbReference>
<dbReference type="EC" id="3.1.1.-" evidence="3"/>
<dbReference type="InterPro" id="IPR022742">
    <property type="entry name" value="Hydrolase_4"/>
</dbReference>
<name>A0A378Q041_MORBO</name>
<evidence type="ECO:0000259" key="1">
    <source>
        <dbReference type="Pfam" id="PF12146"/>
    </source>
</evidence>
<dbReference type="Gene3D" id="3.40.50.150">
    <property type="entry name" value="Vaccinia Virus protein VP39"/>
    <property type="match status" value="1"/>
</dbReference>
<dbReference type="GO" id="GO:0016787">
    <property type="term" value="F:hydrolase activity"/>
    <property type="evidence" value="ECO:0007669"/>
    <property type="project" value="UniProtKB-KW"/>
</dbReference>
<dbReference type="EMBL" id="UGPZ01000003">
    <property type="protein sequence ID" value="STY93764.1"/>
    <property type="molecule type" value="Genomic_DNA"/>
</dbReference>
<dbReference type="AlphaFoldDB" id="A0A378Q041"/>
<protein>
    <submittedName>
        <fullName evidence="3">Phospholipase ytpA</fullName>
        <ecNumber evidence="3">3.1.1.-</ecNumber>
    </submittedName>
</protein>
<dbReference type="InterPro" id="IPR029063">
    <property type="entry name" value="SAM-dependent_MTases_sf"/>
</dbReference>
<dbReference type="InterPro" id="IPR029058">
    <property type="entry name" value="AB_hydrolase_fold"/>
</dbReference>
<dbReference type="PANTHER" id="PTHR11614">
    <property type="entry name" value="PHOSPHOLIPASE-RELATED"/>
    <property type="match status" value="1"/>
</dbReference>
<organism evidence="3 4">
    <name type="scientific">Moraxella bovis</name>
    <dbReference type="NCBI Taxonomy" id="476"/>
    <lineage>
        <taxon>Bacteria</taxon>
        <taxon>Pseudomonadati</taxon>
        <taxon>Pseudomonadota</taxon>
        <taxon>Gammaproteobacteria</taxon>
        <taxon>Moraxellales</taxon>
        <taxon>Moraxellaceae</taxon>
        <taxon>Moraxella</taxon>
    </lineage>
</organism>
<evidence type="ECO:0000259" key="2">
    <source>
        <dbReference type="Pfam" id="PF12147"/>
    </source>
</evidence>
<dbReference type="Gene3D" id="3.40.50.1820">
    <property type="entry name" value="alpha/beta hydrolase"/>
    <property type="match status" value="1"/>
</dbReference>
<dbReference type="Proteomes" id="UP000254133">
    <property type="component" value="Unassembled WGS sequence"/>
</dbReference>
<keyword evidence="3" id="KW-0378">Hydrolase</keyword>
<reference evidence="3 4" key="1">
    <citation type="submission" date="2018-06" db="EMBL/GenBank/DDBJ databases">
        <authorList>
            <consortium name="Pathogen Informatics"/>
            <person name="Doyle S."/>
        </authorList>
    </citation>
    <scope>NUCLEOTIDE SEQUENCE [LARGE SCALE GENOMIC DNA]</scope>
    <source>
        <strain evidence="3 4">NCTC9426</strain>
    </source>
</reference>
<dbReference type="SUPFAM" id="SSF53474">
    <property type="entry name" value="alpha/beta-Hydrolases"/>
    <property type="match status" value="1"/>
</dbReference>
<feature type="domain" description="Serine aminopeptidase S33" evidence="1">
    <location>
        <begin position="48"/>
        <end position="280"/>
    </location>
</feature>
<evidence type="ECO:0000313" key="3">
    <source>
        <dbReference type="EMBL" id="STY93764.1"/>
    </source>
</evidence>
<proteinExistence type="predicted"/>
<feature type="domain" description="Methyltransferase" evidence="2">
    <location>
        <begin position="292"/>
        <end position="595"/>
    </location>
</feature>
<dbReference type="SUPFAM" id="SSF53335">
    <property type="entry name" value="S-adenosyl-L-methionine-dependent methyltransferases"/>
    <property type="match status" value="1"/>
</dbReference>
<dbReference type="InterPro" id="IPR022744">
    <property type="entry name" value="MeTrfase_dom_put"/>
</dbReference>
<sequence length="600" mass="67223">MQPISIANIHEYHSTFNSYDGTAMFYRYWLTDKSEHVYDHDGDRDDLKIIVMLHRGHEHSQRLTDIAHAFVKQGYQVFAWDARGNGRSGGERDHAESFGQLVRDLDEFLKVIKAQTHANDEQIVLIASSLGAVIASAYVHDYAPNIRGMILGTPALAIRLYVPFALPALKVAKKLGVMSRVSSYVKAQVLTHDKEAQSQYHADKLISSSISRDLLIDSLQTGARLLDDAGAITIPTMILCAGQDYVVDKEAIRIFYDRIRSPIKRWAYYPKSFHAIFHEVNKQDVFADCLAFTDELFASPPQTVDLTSAHNPTTHAQSFSKDKVDTLMAKGFNPSFAMTKFMIERFGHVSDGVSAGVTHGFDSGVSLDKVYQNEPRGKFGVGKLIDNFYLNNIGWRGIRIRKAHLLELAEIAIDKHLNAHLDKQPIKLLDVASGNGYYAFELLHKYPALTATLRDYDSHNVSVMKDKAVKQGLSSRATISQQDAFCADSYHSSDNDIAIVSGLFELFSDNTLIQTALSGMHRELSDGGYLLYTNQPWHPEQEFIGKTLNSHQGTDWVMRCRSQAEIDQLVAQAGFKRIDMRIDEFGIFSVSLAVKLPTQP</sequence>
<dbReference type="CDD" id="cd02440">
    <property type="entry name" value="AdoMet_MTases"/>
    <property type="match status" value="1"/>
</dbReference>
<dbReference type="RefSeq" id="WP_115369948.1">
    <property type="nucleotide sequence ID" value="NZ_UGPZ01000003.1"/>
</dbReference>